<name>A0ABY0CWH8_9DELT</name>
<organism evidence="5 6">
    <name type="scientific">Lujinxingia sediminis</name>
    <dbReference type="NCBI Taxonomy" id="2480984"/>
    <lineage>
        <taxon>Bacteria</taxon>
        <taxon>Deltaproteobacteria</taxon>
        <taxon>Bradymonadales</taxon>
        <taxon>Lujinxingiaceae</taxon>
        <taxon>Lujinxingia</taxon>
    </lineage>
</organism>
<comment type="caution">
    <text evidence="5">The sequence shown here is derived from an EMBL/GenBank/DDBJ whole genome shotgun (WGS) entry which is preliminary data.</text>
</comment>
<evidence type="ECO:0000256" key="1">
    <source>
        <dbReference type="ARBA" id="ARBA00008486"/>
    </source>
</evidence>
<comment type="similarity">
    <text evidence="1">Belongs to the hcp beta-lactamase family.</text>
</comment>
<evidence type="ECO:0000256" key="2">
    <source>
        <dbReference type="ARBA" id="ARBA00022737"/>
    </source>
</evidence>
<sequence length="432" mass="46303">MQAKSKGNRSKTLPIVVVLIVALGAWVFFTGKDTALPEEESPSVAHHSSVDSPSGESPASPAPAYATLDDPRAALCEDGDAQACHSLANDLAFDTERAKELPLAIELFTRACQLERGEACHDLGLIHSQGVSVPQDPDQARHFFERACELGQEQGCADARNVGTGTSLADYAPQWEESCEQGDPKACMDLAVALLLNEEGSDPARAEELLNRACQLDDAEGCLRLAELHETLGRPVAEVQARIQDACAADYGPACTTLADRLKDAAAEPARVDALYARACEIGDVNGCSEHALRLAQSGELSAARTLWKEGCERWHGYSCFHHARSFLEAASGQETSPQMIFGFERACALNVPVACYNLAIYFNTRQPDPDFTRGRELLSRGCELGHLQACTFAAQMRSAGQGGPVDSAGARNALERACELGDARACTRAQP</sequence>
<dbReference type="SUPFAM" id="SSF81901">
    <property type="entry name" value="HCP-like"/>
    <property type="match status" value="2"/>
</dbReference>
<reference evidence="5 6" key="1">
    <citation type="submission" date="2019-01" db="EMBL/GenBank/DDBJ databases">
        <title>Lujinxingia litoralis gen. nov., sp. nov. and Lujinxingia sediminis gen. nov., sp. nov., new members in the order Bradymonadales, isolated from coastal sediment.</title>
        <authorList>
            <person name="Li C.-M."/>
        </authorList>
    </citation>
    <scope>NUCLEOTIDE SEQUENCE [LARGE SCALE GENOMIC DNA]</scope>
    <source>
        <strain evidence="5 6">SEH01</strain>
    </source>
</reference>
<proteinExistence type="inferred from homology"/>
<feature type="region of interest" description="Disordered" evidence="3">
    <location>
        <begin position="39"/>
        <end position="66"/>
    </location>
</feature>
<keyword evidence="6" id="KW-1185">Reference proteome</keyword>
<keyword evidence="4" id="KW-0472">Membrane</keyword>
<dbReference type="Gene3D" id="1.25.40.10">
    <property type="entry name" value="Tetratricopeptide repeat domain"/>
    <property type="match status" value="3"/>
</dbReference>
<evidence type="ECO:0000256" key="4">
    <source>
        <dbReference type="SAM" id="Phobius"/>
    </source>
</evidence>
<dbReference type="InterPro" id="IPR011990">
    <property type="entry name" value="TPR-like_helical_dom_sf"/>
</dbReference>
<dbReference type="InterPro" id="IPR006597">
    <property type="entry name" value="Sel1-like"/>
</dbReference>
<dbReference type="EMBL" id="SADD01000001">
    <property type="protein sequence ID" value="RVU47916.1"/>
    <property type="molecule type" value="Genomic_DNA"/>
</dbReference>
<evidence type="ECO:0000313" key="5">
    <source>
        <dbReference type="EMBL" id="RVU47916.1"/>
    </source>
</evidence>
<keyword evidence="4" id="KW-1133">Transmembrane helix</keyword>
<dbReference type="PANTHER" id="PTHR13891">
    <property type="entry name" value="CYTOCHROME C OXIDASE ASSEMBLY FACTOR 7"/>
    <property type="match status" value="1"/>
</dbReference>
<feature type="compositionally biased region" description="Low complexity" evidence="3">
    <location>
        <begin position="52"/>
        <end position="66"/>
    </location>
</feature>
<dbReference type="InterPro" id="IPR040239">
    <property type="entry name" value="HcpB-like"/>
</dbReference>
<dbReference type="RefSeq" id="WP_127778791.1">
    <property type="nucleotide sequence ID" value="NZ_SADD01000001.1"/>
</dbReference>
<dbReference type="Proteomes" id="UP000282926">
    <property type="component" value="Unassembled WGS sequence"/>
</dbReference>
<feature type="transmembrane region" description="Helical" evidence="4">
    <location>
        <begin position="12"/>
        <end position="29"/>
    </location>
</feature>
<dbReference type="Pfam" id="PF08238">
    <property type="entry name" value="Sel1"/>
    <property type="match status" value="5"/>
</dbReference>
<gene>
    <name evidence="5" type="ORF">EA187_00320</name>
</gene>
<evidence type="ECO:0000313" key="6">
    <source>
        <dbReference type="Proteomes" id="UP000282926"/>
    </source>
</evidence>
<accession>A0ABY0CWH8</accession>
<evidence type="ECO:0000256" key="3">
    <source>
        <dbReference type="SAM" id="MobiDB-lite"/>
    </source>
</evidence>
<protein>
    <submittedName>
        <fullName evidence="5">Sel1 repeat family protein</fullName>
    </submittedName>
</protein>
<keyword evidence="4" id="KW-0812">Transmembrane</keyword>
<keyword evidence="2" id="KW-0677">Repeat</keyword>
<dbReference type="SMART" id="SM00671">
    <property type="entry name" value="SEL1"/>
    <property type="match status" value="5"/>
</dbReference>
<dbReference type="PANTHER" id="PTHR13891:SF1">
    <property type="entry name" value="CYTOCHROME C OXIDASE ASSEMBLY FACTOR 7"/>
    <property type="match status" value="1"/>
</dbReference>